<dbReference type="RefSeq" id="WP_317063976.1">
    <property type="nucleotide sequence ID" value="NZ_WBKO01000001.1"/>
</dbReference>
<dbReference type="Proteomes" id="UP001281203">
    <property type="component" value="Unassembled WGS sequence"/>
</dbReference>
<protein>
    <submittedName>
        <fullName evidence="2">Uncharacterized protein</fullName>
    </submittedName>
</protein>
<feature type="transmembrane region" description="Helical" evidence="1">
    <location>
        <begin position="7"/>
        <end position="26"/>
    </location>
</feature>
<name>A0ABU3WZ48_9EURY</name>
<gene>
    <name evidence="2" type="ORF">F8E02_03000</name>
</gene>
<evidence type="ECO:0000313" key="2">
    <source>
        <dbReference type="EMBL" id="MDV2480991.1"/>
    </source>
</evidence>
<keyword evidence="1" id="KW-0472">Membrane</keyword>
<accession>A0ABU3WZ48</accession>
<dbReference type="EMBL" id="WBKO01000001">
    <property type="protein sequence ID" value="MDV2480991.1"/>
    <property type="molecule type" value="Genomic_DNA"/>
</dbReference>
<proteinExistence type="predicted"/>
<evidence type="ECO:0000256" key="1">
    <source>
        <dbReference type="SAM" id="Phobius"/>
    </source>
</evidence>
<organism evidence="2 3">
    <name type="scientific">Methanoculleus caldifontis</name>
    <dbReference type="NCBI Taxonomy" id="2651577"/>
    <lineage>
        <taxon>Archaea</taxon>
        <taxon>Methanobacteriati</taxon>
        <taxon>Methanobacteriota</taxon>
        <taxon>Stenosarchaea group</taxon>
        <taxon>Methanomicrobia</taxon>
        <taxon>Methanomicrobiales</taxon>
        <taxon>Methanomicrobiaceae</taxon>
        <taxon>Methanoculleus</taxon>
    </lineage>
</organism>
<reference evidence="2 3" key="1">
    <citation type="submission" date="2019-10" db="EMBL/GenBank/DDBJ databases">
        <title>Isolation and characterization of Methanoculleus sp. Wushi-C6 from a hot spring well.</title>
        <authorList>
            <person name="Chen S.-C."/>
            <person name="Lan Z.-H."/>
            <person name="You Y.-T."/>
            <person name="Lai M.-C."/>
        </authorList>
    </citation>
    <scope>NUCLEOTIDE SEQUENCE [LARGE SCALE GENOMIC DNA]</scope>
    <source>
        <strain evidence="2 3">Wushi-C6</strain>
    </source>
</reference>
<keyword evidence="3" id="KW-1185">Reference proteome</keyword>
<evidence type="ECO:0000313" key="3">
    <source>
        <dbReference type="Proteomes" id="UP001281203"/>
    </source>
</evidence>
<sequence length="450" mass="49102">MTGRSQILAVACIVCIVLVSIVLMTFPPAGVEPADPHLIPEETARDHATAALVGFIVAGPGLAEGEAWRNATIGAESVLFFDRNGRPFVYHYPVESGGVAIGGIKVPARTVLGGGMMEYGTTPSTFDPEDAIPLAVAAAERAYPGWNIRDALPCYAPPVTGVLVRAMTANDTGTLLLIDPVSGMMVEREPADEGAAVVDHRGRVLNQDEVEERVADWRSTDAQYREILAFTEDHGIDLRQPLSGEDFELYEEFFKARKVSPPRTPPPGTPIPESELIARQKELEEWQRTAEWEIAVAYDAGMPDDEISAVIEGHLAGGSIPGGIETGPAYTWLCLNATTAEFAGYRARLENHATVLVVDANRAFFMSLLESPRTVGDRTLWLFDIGQNPPEMEEEDITSLLLAEGFPLEEMRFARMTAYPGDRNGRELFAERLNGDARLLFVVKEYRTGG</sequence>
<keyword evidence="1" id="KW-0812">Transmembrane</keyword>
<comment type="caution">
    <text evidence="2">The sequence shown here is derived from an EMBL/GenBank/DDBJ whole genome shotgun (WGS) entry which is preliminary data.</text>
</comment>
<keyword evidence="1" id="KW-1133">Transmembrane helix</keyword>